<keyword evidence="5" id="KW-0812">Transmembrane</keyword>
<dbReference type="Gene3D" id="3.90.550.50">
    <property type="match status" value="1"/>
</dbReference>
<organism evidence="12 13">
    <name type="scientific">Aplysia californica</name>
    <name type="common">California sea hare</name>
    <dbReference type="NCBI Taxonomy" id="6500"/>
    <lineage>
        <taxon>Eukaryota</taxon>
        <taxon>Metazoa</taxon>
        <taxon>Spiralia</taxon>
        <taxon>Lophotrochozoa</taxon>
        <taxon>Mollusca</taxon>
        <taxon>Gastropoda</taxon>
        <taxon>Heterobranchia</taxon>
        <taxon>Euthyneura</taxon>
        <taxon>Tectipleura</taxon>
        <taxon>Aplysiida</taxon>
        <taxon>Aplysioidea</taxon>
        <taxon>Aplysiidae</taxon>
        <taxon>Aplysia</taxon>
    </lineage>
</organism>
<dbReference type="GeneID" id="101862961"/>
<sequence length="398" mass="45067">MLLTSRKSKTFLTPVICLAVLLAAGKVLFDVRLSDLQSSLTGSRPPPALAYSLSHADTKTVLSFLDRLRADLETSLKTSQGESESQGGPLPTSHTEPKRYVLQEVKKRSRSYDSVIRDKSSAGNIVVSARENSRNEISPKLSDEEGERSVAEVLAKPLVNKFYFKYISHPRDLCSKSKTETIFVIPSGPGNFQRREWVRSRDVSKYVKVAAHKAKMLFFVGRPNKENVTIQRQLEKEAKTYGDMALLDFEDTYKNILTKHLSMLNWTMAYCSSAMYVIRTDDDARVDAAKMVSAMWSIRRQTENFVVGVQHVGQKPIRYNKHRYYLSLEDFPDPTFPPYVLGGAIGYPMTTVHLLYQAALRLRPVWLDDVFITGICTRALNVPVISHSNFTFVHMKKT</sequence>
<reference evidence="13" key="1">
    <citation type="submission" date="2025-08" db="UniProtKB">
        <authorList>
            <consortium name="RefSeq"/>
        </authorList>
    </citation>
    <scope>IDENTIFICATION</scope>
</reference>
<accession>A0ABM1A4X9</accession>
<evidence type="ECO:0000313" key="12">
    <source>
        <dbReference type="Proteomes" id="UP000694888"/>
    </source>
</evidence>
<feature type="compositionally biased region" description="Polar residues" evidence="11">
    <location>
        <begin position="75"/>
        <end position="86"/>
    </location>
</feature>
<evidence type="ECO:0000256" key="9">
    <source>
        <dbReference type="ARBA" id="ARBA00023136"/>
    </source>
</evidence>
<keyword evidence="3 10" id="KW-0328">Glycosyltransferase</keyword>
<dbReference type="RefSeq" id="XP_012940908.1">
    <property type="nucleotide sequence ID" value="XM_013085454.2"/>
</dbReference>
<keyword evidence="9" id="KW-0472">Membrane</keyword>
<evidence type="ECO:0000256" key="4">
    <source>
        <dbReference type="ARBA" id="ARBA00022679"/>
    </source>
</evidence>
<keyword evidence="7" id="KW-1133">Transmembrane helix</keyword>
<proteinExistence type="inferred from homology"/>
<keyword evidence="8 10" id="KW-0333">Golgi apparatus</keyword>
<evidence type="ECO:0000256" key="6">
    <source>
        <dbReference type="ARBA" id="ARBA00022968"/>
    </source>
</evidence>
<evidence type="ECO:0000256" key="2">
    <source>
        <dbReference type="ARBA" id="ARBA00008661"/>
    </source>
</evidence>
<evidence type="ECO:0000256" key="11">
    <source>
        <dbReference type="SAM" id="MobiDB-lite"/>
    </source>
</evidence>
<evidence type="ECO:0000256" key="8">
    <source>
        <dbReference type="ARBA" id="ARBA00023034"/>
    </source>
</evidence>
<keyword evidence="12" id="KW-1185">Reference proteome</keyword>
<gene>
    <name evidence="13" type="primary">LOC101862961</name>
</gene>
<feature type="region of interest" description="Disordered" evidence="11">
    <location>
        <begin position="75"/>
        <end position="99"/>
    </location>
</feature>
<comment type="subcellular location">
    <subcellularLocation>
        <location evidence="1 10">Golgi apparatus membrane</location>
        <topology evidence="1 10">Single-pass type II membrane protein</topology>
    </subcellularLocation>
</comment>
<name>A0ABM1A4X9_APLCA</name>
<protein>
    <recommendedName>
        <fullName evidence="10">Hexosyltransferase</fullName>
        <ecNumber evidence="10">2.4.1.-</ecNumber>
    </recommendedName>
</protein>
<comment type="similarity">
    <text evidence="2 10">Belongs to the glycosyltransferase 31 family.</text>
</comment>
<evidence type="ECO:0000256" key="3">
    <source>
        <dbReference type="ARBA" id="ARBA00022676"/>
    </source>
</evidence>
<evidence type="ECO:0000256" key="7">
    <source>
        <dbReference type="ARBA" id="ARBA00022989"/>
    </source>
</evidence>
<keyword evidence="6" id="KW-0735">Signal-anchor</keyword>
<evidence type="ECO:0000256" key="1">
    <source>
        <dbReference type="ARBA" id="ARBA00004323"/>
    </source>
</evidence>
<evidence type="ECO:0000256" key="10">
    <source>
        <dbReference type="RuleBase" id="RU363063"/>
    </source>
</evidence>
<dbReference type="EC" id="2.4.1.-" evidence="10"/>
<dbReference type="InterPro" id="IPR002659">
    <property type="entry name" value="Glyco_trans_31"/>
</dbReference>
<dbReference type="Pfam" id="PF01762">
    <property type="entry name" value="Galactosyl_T"/>
    <property type="match status" value="1"/>
</dbReference>
<keyword evidence="4" id="KW-0808">Transferase</keyword>
<evidence type="ECO:0000256" key="5">
    <source>
        <dbReference type="ARBA" id="ARBA00022692"/>
    </source>
</evidence>
<evidence type="ECO:0000313" key="13">
    <source>
        <dbReference type="RefSeq" id="XP_012940908.1"/>
    </source>
</evidence>
<dbReference type="Proteomes" id="UP000694888">
    <property type="component" value="Unplaced"/>
</dbReference>
<dbReference type="PANTHER" id="PTHR11214:SF378">
    <property type="entry name" value="BETA-1,3-GALACTOSYLTRANSFERASE 4"/>
    <property type="match status" value="1"/>
</dbReference>
<dbReference type="PANTHER" id="PTHR11214">
    <property type="entry name" value="BETA-1,3-N-ACETYLGLUCOSAMINYLTRANSFERASE"/>
    <property type="match status" value="1"/>
</dbReference>